<proteinExistence type="predicted"/>
<keyword evidence="3" id="KW-1185">Reference proteome</keyword>
<evidence type="ECO:0000313" key="3">
    <source>
        <dbReference type="Proteomes" id="UP000657918"/>
    </source>
</evidence>
<sequence length="60" mass="7150">MLVGGQSRHGQERYERPSRRNAGQSEWSHEETFHNIFRGFDVELMVEAFNVPTETVRRMR</sequence>
<dbReference type="AlphaFoldDB" id="A0A835JD96"/>
<accession>A0A835JD96</accession>
<dbReference type="EMBL" id="JADGMS010000015">
    <property type="protein sequence ID" value="KAF9668370.1"/>
    <property type="molecule type" value="Genomic_DNA"/>
</dbReference>
<dbReference type="InterPro" id="IPR014710">
    <property type="entry name" value="RmlC-like_jellyroll"/>
</dbReference>
<dbReference type="Proteomes" id="UP000657918">
    <property type="component" value="Unassembled WGS sequence"/>
</dbReference>
<evidence type="ECO:0000256" key="1">
    <source>
        <dbReference type="SAM" id="MobiDB-lite"/>
    </source>
</evidence>
<dbReference type="SUPFAM" id="SSF51182">
    <property type="entry name" value="RmlC-like cupins"/>
    <property type="match status" value="1"/>
</dbReference>
<gene>
    <name evidence="2" type="ORF">SADUNF_Sadunf15G0121600</name>
</gene>
<dbReference type="Gene3D" id="2.60.120.10">
    <property type="entry name" value="Jelly Rolls"/>
    <property type="match status" value="1"/>
</dbReference>
<name>A0A835JD96_9ROSI</name>
<dbReference type="InterPro" id="IPR011051">
    <property type="entry name" value="RmlC_Cupin_sf"/>
</dbReference>
<evidence type="ECO:0000313" key="2">
    <source>
        <dbReference type="EMBL" id="KAF9668370.1"/>
    </source>
</evidence>
<protein>
    <submittedName>
        <fullName evidence="2">Uncharacterized protein</fullName>
    </submittedName>
</protein>
<feature type="compositionally biased region" description="Basic and acidic residues" evidence="1">
    <location>
        <begin position="9"/>
        <end position="18"/>
    </location>
</feature>
<organism evidence="2 3">
    <name type="scientific">Salix dunnii</name>
    <dbReference type="NCBI Taxonomy" id="1413687"/>
    <lineage>
        <taxon>Eukaryota</taxon>
        <taxon>Viridiplantae</taxon>
        <taxon>Streptophyta</taxon>
        <taxon>Embryophyta</taxon>
        <taxon>Tracheophyta</taxon>
        <taxon>Spermatophyta</taxon>
        <taxon>Magnoliopsida</taxon>
        <taxon>eudicotyledons</taxon>
        <taxon>Gunneridae</taxon>
        <taxon>Pentapetalae</taxon>
        <taxon>rosids</taxon>
        <taxon>fabids</taxon>
        <taxon>Malpighiales</taxon>
        <taxon>Salicaceae</taxon>
        <taxon>Saliceae</taxon>
        <taxon>Salix</taxon>
    </lineage>
</organism>
<feature type="region of interest" description="Disordered" evidence="1">
    <location>
        <begin position="1"/>
        <end position="29"/>
    </location>
</feature>
<comment type="caution">
    <text evidence="2">The sequence shown here is derived from an EMBL/GenBank/DDBJ whole genome shotgun (WGS) entry which is preliminary data.</text>
</comment>
<reference evidence="2 3" key="1">
    <citation type="submission" date="2020-10" db="EMBL/GenBank/DDBJ databases">
        <title>Plant Genome Project.</title>
        <authorList>
            <person name="Zhang R.-G."/>
        </authorList>
    </citation>
    <scope>NUCLEOTIDE SEQUENCE [LARGE SCALE GENOMIC DNA]</scope>
    <source>
        <strain evidence="2">FAFU-HL-1</strain>
        <tissue evidence="2">Leaf</tissue>
    </source>
</reference>